<comment type="caution">
    <text evidence="2">The sequence shown here is derived from an EMBL/GenBank/DDBJ whole genome shotgun (WGS) entry which is preliminary data.</text>
</comment>
<evidence type="ECO:0000313" key="3">
    <source>
        <dbReference type="Proteomes" id="UP000691718"/>
    </source>
</evidence>
<feature type="region of interest" description="Disordered" evidence="1">
    <location>
        <begin position="80"/>
        <end position="106"/>
    </location>
</feature>
<evidence type="ECO:0000313" key="2">
    <source>
        <dbReference type="EMBL" id="CAG4953012.1"/>
    </source>
</evidence>
<keyword evidence="3" id="KW-1185">Reference proteome</keyword>
<organism evidence="2 3">
    <name type="scientific">Parnassius apollo</name>
    <name type="common">Apollo butterfly</name>
    <name type="synonym">Papilio apollo</name>
    <dbReference type="NCBI Taxonomy" id="110799"/>
    <lineage>
        <taxon>Eukaryota</taxon>
        <taxon>Metazoa</taxon>
        <taxon>Ecdysozoa</taxon>
        <taxon>Arthropoda</taxon>
        <taxon>Hexapoda</taxon>
        <taxon>Insecta</taxon>
        <taxon>Pterygota</taxon>
        <taxon>Neoptera</taxon>
        <taxon>Endopterygota</taxon>
        <taxon>Lepidoptera</taxon>
        <taxon>Glossata</taxon>
        <taxon>Ditrysia</taxon>
        <taxon>Papilionoidea</taxon>
        <taxon>Papilionidae</taxon>
        <taxon>Parnassiinae</taxon>
        <taxon>Parnassini</taxon>
        <taxon>Parnassius</taxon>
        <taxon>Parnassius</taxon>
    </lineage>
</organism>
<protein>
    <submittedName>
        <fullName evidence="2">(apollo) hypothetical protein</fullName>
    </submittedName>
</protein>
<dbReference type="EMBL" id="CAJQZP010000287">
    <property type="protein sequence ID" value="CAG4953012.1"/>
    <property type="molecule type" value="Genomic_DNA"/>
</dbReference>
<gene>
    <name evidence="2" type="ORF">PAPOLLO_LOCUS4767</name>
</gene>
<name>A0A8S3WCY9_PARAO</name>
<proteinExistence type="predicted"/>
<dbReference type="AlphaFoldDB" id="A0A8S3WCY9"/>
<reference evidence="2" key="1">
    <citation type="submission" date="2021-04" db="EMBL/GenBank/DDBJ databases">
        <authorList>
            <person name="Tunstrom K."/>
        </authorList>
    </citation>
    <scope>NUCLEOTIDE SEQUENCE</scope>
</reference>
<sequence>MLHRILKKRRDSLIHNVEEWILNICTVFNVAKKRKEKTKMWLDSIGLENINPTEKQNHILPTIFPSGQLANKINILKSVNSQEQSRNQVPPLKTLTRQDEGGRYSYSPETKACVDRQVF</sequence>
<evidence type="ECO:0000256" key="1">
    <source>
        <dbReference type="SAM" id="MobiDB-lite"/>
    </source>
</evidence>
<dbReference type="Proteomes" id="UP000691718">
    <property type="component" value="Unassembled WGS sequence"/>
</dbReference>
<accession>A0A8S3WCY9</accession>